<feature type="domain" description="RING-type" evidence="3">
    <location>
        <begin position="8"/>
        <end position="49"/>
    </location>
</feature>
<dbReference type="InterPro" id="IPR001841">
    <property type="entry name" value="Znf_RING"/>
</dbReference>
<evidence type="ECO:0000256" key="2">
    <source>
        <dbReference type="SAM" id="MobiDB-lite"/>
    </source>
</evidence>
<keyword evidence="1" id="KW-0863">Zinc-finger</keyword>
<evidence type="ECO:0000313" key="5">
    <source>
        <dbReference type="Proteomes" id="UP001162131"/>
    </source>
</evidence>
<feature type="region of interest" description="Disordered" evidence="2">
    <location>
        <begin position="314"/>
        <end position="351"/>
    </location>
</feature>
<keyword evidence="5" id="KW-1185">Reference proteome</keyword>
<name>A0AAU9IQ16_9CILI</name>
<accession>A0AAU9IQ16</accession>
<proteinExistence type="predicted"/>
<evidence type="ECO:0000259" key="3">
    <source>
        <dbReference type="PROSITE" id="PS50089"/>
    </source>
</evidence>
<comment type="caution">
    <text evidence="4">The sequence shown here is derived from an EMBL/GenBank/DDBJ whole genome shotgun (WGS) entry which is preliminary data.</text>
</comment>
<dbReference type="PROSITE" id="PS50089">
    <property type="entry name" value="ZF_RING_2"/>
    <property type="match status" value="1"/>
</dbReference>
<dbReference type="SUPFAM" id="SSF57850">
    <property type="entry name" value="RING/U-box"/>
    <property type="match status" value="1"/>
</dbReference>
<dbReference type="CDD" id="cd16448">
    <property type="entry name" value="RING-H2"/>
    <property type="match status" value="1"/>
</dbReference>
<evidence type="ECO:0000256" key="1">
    <source>
        <dbReference type="PROSITE-ProRule" id="PRU00175"/>
    </source>
</evidence>
<dbReference type="Pfam" id="PF13639">
    <property type="entry name" value="zf-RING_2"/>
    <property type="match status" value="1"/>
</dbReference>
<reference evidence="4" key="1">
    <citation type="submission" date="2021-09" db="EMBL/GenBank/DDBJ databases">
        <authorList>
            <consortium name="AG Swart"/>
            <person name="Singh M."/>
            <person name="Singh A."/>
            <person name="Seah K."/>
            <person name="Emmerich C."/>
        </authorList>
    </citation>
    <scope>NUCLEOTIDE SEQUENCE</scope>
    <source>
        <strain evidence="4">ATCC30299</strain>
    </source>
</reference>
<dbReference type="Gene3D" id="3.30.40.10">
    <property type="entry name" value="Zinc/RING finger domain, C3HC4 (zinc finger)"/>
    <property type="match status" value="1"/>
</dbReference>
<dbReference type="EMBL" id="CAJZBQ010000013">
    <property type="protein sequence ID" value="CAG9315252.1"/>
    <property type="molecule type" value="Genomic_DNA"/>
</dbReference>
<protein>
    <recommendedName>
        <fullName evidence="3">RING-type domain-containing protein</fullName>
    </recommendedName>
</protein>
<dbReference type="SMART" id="SM00184">
    <property type="entry name" value="RING"/>
    <property type="match status" value="1"/>
</dbReference>
<dbReference type="Proteomes" id="UP001162131">
    <property type="component" value="Unassembled WGS sequence"/>
</dbReference>
<sequence>MEDYSYECPICREEYTIAIKPKILQCGHSFHEECLEMVYKTSRKCPLCEVDFTLETIPDHSAQSPIKLTHKSELNGTYPQLGYDLYYTNSNGAPNFRSNFSYISQPTMKSLEDDFMSQWESYPSDPTSPWGLGITSEPPSHFLNTDPFTSNLYTQDRKNTPFTANTKMKELSEYMVELEASKKNIKKCCAYANEITTESKAQICLKIQAAKRFLQEMEEKCVKNTENYIMINKSAEKKCIAEIDDKMKLIHRCLASLEKVISSSSGINASLQAELNQLASKVIPGANVEFYSYNYDPEWTLDNEPSFKIGRLDSQQMPSSHISNPNSQPSGSVSPISKYTPKHSKKGSNYEWYTVDNDKGSRRAGPVIEKQIEKGYKKGAKTWRIHHKDHGEYFAIVNYEDRTFKYFSTNKVFKLERTPSY</sequence>
<keyword evidence="1" id="KW-0479">Metal-binding</keyword>
<organism evidence="4 5">
    <name type="scientific">Blepharisma stoltei</name>
    <dbReference type="NCBI Taxonomy" id="1481888"/>
    <lineage>
        <taxon>Eukaryota</taxon>
        <taxon>Sar</taxon>
        <taxon>Alveolata</taxon>
        <taxon>Ciliophora</taxon>
        <taxon>Postciliodesmatophora</taxon>
        <taxon>Heterotrichea</taxon>
        <taxon>Heterotrichida</taxon>
        <taxon>Blepharismidae</taxon>
        <taxon>Blepharisma</taxon>
    </lineage>
</organism>
<dbReference type="GO" id="GO:0008270">
    <property type="term" value="F:zinc ion binding"/>
    <property type="evidence" value="ECO:0007669"/>
    <property type="project" value="UniProtKB-KW"/>
</dbReference>
<dbReference type="InterPro" id="IPR013083">
    <property type="entry name" value="Znf_RING/FYVE/PHD"/>
</dbReference>
<feature type="compositionally biased region" description="Polar residues" evidence="2">
    <location>
        <begin position="314"/>
        <end position="337"/>
    </location>
</feature>
<evidence type="ECO:0000313" key="4">
    <source>
        <dbReference type="EMBL" id="CAG9315252.1"/>
    </source>
</evidence>
<keyword evidence="1" id="KW-0862">Zinc</keyword>
<dbReference type="AlphaFoldDB" id="A0AAU9IQ16"/>
<gene>
    <name evidence="4" type="ORF">BSTOLATCC_MIC13026</name>
</gene>